<sequence>MHDAVDVVLDEAVHHVGGHEVLVRVSGDQIVERLDLAGVELAIDDGVGAGRDDGGAGVGGVAACWWGRCVVARGLHGVGGGAACEQGDHKGRAEQ</sequence>
<dbReference type="EMBL" id="JQ844280">
    <property type="protein sequence ID" value="AGS54205.1"/>
    <property type="molecule type" value="Genomic_DNA"/>
</dbReference>
<proteinExistence type="predicted"/>
<accession>A0A806K2U9</accession>
<evidence type="ECO:0000313" key="1">
    <source>
        <dbReference type="EMBL" id="AGS54205.1"/>
    </source>
</evidence>
<name>A0A806K2U9_9BACT</name>
<dbReference type="AlphaFoldDB" id="A0A806K2U9"/>
<protein>
    <submittedName>
        <fullName evidence="1">Uncharacterized protein</fullName>
    </submittedName>
</protein>
<reference evidence="1" key="1">
    <citation type="submission" date="2012-03" db="EMBL/GenBank/DDBJ databases">
        <title>Functional metagenomics reveals considerable lignocellulase gene clusters in the gut microbiome of a wood-feeding higher termite.</title>
        <authorList>
            <person name="Liu N."/>
        </authorList>
    </citation>
    <scope>NUCLEOTIDE SEQUENCE</scope>
</reference>
<organism evidence="1">
    <name type="scientific">uncultured bacterium contig00107</name>
    <dbReference type="NCBI Taxonomy" id="1181573"/>
    <lineage>
        <taxon>Bacteria</taxon>
        <taxon>environmental samples</taxon>
    </lineage>
</organism>